<evidence type="ECO:0000256" key="9">
    <source>
        <dbReference type="ARBA" id="ARBA00023242"/>
    </source>
</evidence>
<evidence type="ECO:0000256" key="7">
    <source>
        <dbReference type="ARBA" id="ARBA00023158"/>
    </source>
</evidence>
<dbReference type="Pfam" id="PF10155">
    <property type="entry name" value="CNOT11"/>
    <property type="match status" value="1"/>
</dbReference>
<keyword evidence="9" id="KW-0539">Nucleus</keyword>
<reference evidence="10 11" key="1">
    <citation type="submission" date="2009-12" db="EMBL/GenBank/DDBJ databases">
        <title>The draft genome of Batrachochytrium dendrobatidis.</title>
        <authorList>
            <consortium name="US DOE Joint Genome Institute (JGI-PGF)"/>
            <person name="Kuo A."/>
            <person name="Salamov A."/>
            <person name="Schmutz J."/>
            <person name="Lucas S."/>
            <person name="Pitluck S."/>
            <person name="Rosenblum E."/>
            <person name="Stajich J."/>
            <person name="Eisen M."/>
            <person name="Grigoriev I.V."/>
        </authorList>
    </citation>
    <scope>NUCLEOTIDE SEQUENCE [LARGE SCALE GENOMIC DNA]</scope>
    <source>
        <strain evidence="11">JAM81 / FGSC 10211</strain>
    </source>
</reference>
<protein>
    <recommendedName>
        <fullName evidence="4">CCR4-NOT transcription complex subunit 11</fullName>
    </recommendedName>
</protein>
<evidence type="ECO:0000313" key="10">
    <source>
        <dbReference type="EMBL" id="EGF76652.1"/>
    </source>
</evidence>
<evidence type="ECO:0000256" key="4">
    <source>
        <dbReference type="ARBA" id="ARBA00014872"/>
    </source>
</evidence>
<dbReference type="GO" id="GO:0030014">
    <property type="term" value="C:CCR4-NOT complex"/>
    <property type="evidence" value="ECO:0000318"/>
    <property type="project" value="GO_Central"/>
</dbReference>
<proteinExistence type="inferred from homology"/>
<dbReference type="STRING" id="684364.F4PDB5"/>
<keyword evidence="8" id="KW-0804">Transcription</keyword>
<comment type="subcellular location">
    <subcellularLocation>
        <location evidence="2">Cytoplasm</location>
    </subcellularLocation>
    <subcellularLocation>
        <location evidence="1">Nucleus</location>
    </subcellularLocation>
</comment>
<dbReference type="PANTHER" id="PTHR15975">
    <property type="entry name" value="CCR4-NOT TRANSCRIPTION COMPLEX SUBUNIT 11"/>
    <property type="match status" value="1"/>
</dbReference>
<keyword evidence="11" id="KW-1185">Reference proteome</keyword>
<evidence type="ECO:0000256" key="8">
    <source>
        <dbReference type="ARBA" id="ARBA00023163"/>
    </source>
</evidence>
<dbReference type="PANTHER" id="PTHR15975:SF0">
    <property type="entry name" value="CCR4-NOT TRANSCRIPTION COMPLEX SUBUNIT 11"/>
    <property type="match status" value="1"/>
</dbReference>
<gene>
    <name evidence="10" type="ORF">BATDEDRAFT_28214</name>
</gene>
<dbReference type="Proteomes" id="UP000007241">
    <property type="component" value="Unassembled WGS sequence"/>
</dbReference>
<dbReference type="OrthoDB" id="10265389at2759"/>
<dbReference type="RefSeq" id="XP_006682592.1">
    <property type="nucleotide sequence ID" value="XM_006682529.1"/>
</dbReference>
<evidence type="ECO:0000256" key="1">
    <source>
        <dbReference type="ARBA" id="ARBA00004123"/>
    </source>
</evidence>
<accession>F4PDB5</accession>
<keyword evidence="5" id="KW-0963">Cytoplasm</keyword>
<comment type="similarity">
    <text evidence="3">Belongs to the CNOT11 family.</text>
</comment>
<evidence type="ECO:0000256" key="6">
    <source>
        <dbReference type="ARBA" id="ARBA00023015"/>
    </source>
</evidence>
<dbReference type="InParanoid" id="F4PDB5"/>
<sequence length="377" mass="42736">MKLLDTLYDVGLNHLNLSEAATQLSANASVASNASNVTSNSPFRTVTDHERVFVCQLFSLGTKNVCHVLVKHAVRLECPIPVEHLYETDQTVARYKHIADGFSEWIKSTDLDAISKTNTWTIWNAKCFARELIQHHYPNGMDLKLYIGVKNAFPPTLPCTNIEKVTWKHPALAQHMPDLDLRYSAIDVVSRDEARKLFIYGYTSPLSHAQQQTVSHWLHTLPQFVHMVGLTKKTFQDLVEHNAIIASETIIALSTSPKLHIFLDALVEISTTMHVMEVVNRVASKNTATLPKDFLHMHLSKCMNACDTIRDKYMQDRQVRLVCGFVQSLVKNQSISIQDYRVDLQTFCLSYSRVKEAVDLYRLVLAKTSQSHIATDD</sequence>
<evidence type="ECO:0000256" key="3">
    <source>
        <dbReference type="ARBA" id="ARBA00008030"/>
    </source>
</evidence>
<dbReference type="GO" id="GO:0031047">
    <property type="term" value="P:regulatory ncRNA-mediated gene silencing"/>
    <property type="evidence" value="ECO:0007669"/>
    <property type="project" value="UniProtKB-KW"/>
</dbReference>
<evidence type="ECO:0000256" key="5">
    <source>
        <dbReference type="ARBA" id="ARBA00022490"/>
    </source>
</evidence>
<dbReference type="HOGENOM" id="CLU_733581_0_0_1"/>
<organism evidence="10 11">
    <name type="scientific">Batrachochytrium dendrobatidis (strain JAM81 / FGSC 10211)</name>
    <name type="common">Frog chytrid fungus</name>
    <dbReference type="NCBI Taxonomy" id="684364"/>
    <lineage>
        <taxon>Eukaryota</taxon>
        <taxon>Fungi</taxon>
        <taxon>Fungi incertae sedis</taxon>
        <taxon>Chytridiomycota</taxon>
        <taxon>Chytridiomycota incertae sedis</taxon>
        <taxon>Chytridiomycetes</taxon>
        <taxon>Rhizophydiales</taxon>
        <taxon>Rhizophydiales incertae sedis</taxon>
        <taxon>Batrachochytrium</taxon>
    </lineage>
</organism>
<evidence type="ECO:0000256" key="2">
    <source>
        <dbReference type="ARBA" id="ARBA00004496"/>
    </source>
</evidence>
<dbReference type="InterPro" id="IPR019312">
    <property type="entry name" value="CNOT11"/>
</dbReference>
<dbReference type="GO" id="GO:0005737">
    <property type="term" value="C:cytoplasm"/>
    <property type="evidence" value="ECO:0007669"/>
    <property type="project" value="UniProtKB-SubCell"/>
</dbReference>
<dbReference type="AlphaFoldDB" id="F4PDB5"/>
<evidence type="ECO:0000313" key="11">
    <source>
        <dbReference type="Proteomes" id="UP000007241"/>
    </source>
</evidence>
<keyword evidence="6" id="KW-0805">Transcription regulation</keyword>
<dbReference type="EMBL" id="GL882895">
    <property type="protein sequence ID" value="EGF76652.1"/>
    <property type="molecule type" value="Genomic_DNA"/>
</dbReference>
<keyword evidence="7" id="KW-0943">RNA-mediated gene silencing</keyword>
<dbReference type="GO" id="GO:0005634">
    <property type="term" value="C:nucleus"/>
    <property type="evidence" value="ECO:0007669"/>
    <property type="project" value="UniProtKB-SubCell"/>
</dbReference>
<name>F4PDB5_BATDJ</name>
<dbReference type="GeneID" id="18239548"/>